<name>A0A397IE46_9GLOM</name>
<dbReference type="Pfam" id="PF03184">
    <property type="entry name" value="DDE_1"/>
    <property type="match status" value="1"/>
</dbReference>
<comment type="caution">
    <text evidence="2">The sequence shown here is derived from an EMBL/GenBank/DDBJ whole genome shotgun (WGS) entry which is preliminary data.</text>
</comment>
<organism evidence="2 3">
    <name type="scientific">Diversispora epigaea</name>
    <dbReference type="NCBI Taxonomy" id="1348612"/>
    <lineage>
        <taxon>Eukaryota</taxon>
        <taxon>Fungi</taxon>
        <taxon>Fungi incertae sedis</taxon>
        <taxon>Mucoromycota</taxon>
        <taxon>Glomeromycotina</taxon>
        <taxon>Glomeromycetes</taxon>
        <taxon>Diversisporales</taxon>
        <taxon>Diversisporaceae</taxon>
        <taxon>Diversispora</taxon>
    </lineage>
</organism>
<evidence type="ECO:0000313" key="2">
    <source>
        <dbReference type="EMBL" id="RHZ73172.1"/>
    </source>
</evidence>
<accession>A0A397IE46</accession>
<evidence type="ECO:0000313" key="3">
    <source>
        <dbReference type="Proteomes" id="UP000266861"/>
    </source>
</evidence>
<feature type="domain" description="DDE-1" evidence="1">
    <location>
        <begin position="7"/>
        <end position="91"/>
    </location>
</feature>
<protein>
    <recommendedName>
        <fullName evidence="1">DDE-1 domain-containing protein</fullName>
    </recommendedName>
</protein>
<dbReference type="EMBL" id="PQFF01000215">
    <property type="protein sequence ID" value="RHZ73172.1"/>
    <property type="molecule type" value="Genomic_DNA"/>
</dbReference>
<dbReference type="OrthoDB" id="2444286at2759"/>
<reference evidence="2 3" key="1">
    <citation type="submission" date="2018-08" db="EMBL/GenBank/DDBJ databases">
        <title>Genome and evolution of the arbuscular mycorrhizal fungus Diversispora epigaea (formerly Glomus versiforme) and its bacterial endosymbionts.</title>
        <authorList>
            <person name="Sun X."/>
            <person name="Fei Z."/>
            <person name="Harrison M."/>
        </authorList>
    </citation>
    <scope>NUCLEOTIDE SEQUENCE [LARGE SCALE GENOMIC DNA]</scope>
    <source>
        <strain evidence="2 3">IT104</strain>
    </source>
</reference>
<dbReference type="GO" id="GO:0003676">
    <property type="term" value="F:nucleic acid binding"/>
    <property type="evidence" value="ECO:0007669"/>
    <property type="project" value="InterPro"/>
</dbReference>
<keyword evidence="3" id="KW-1185">Reference proteome</keyword>
<dbReference type="Proteomes" id="UP000266861">
    <property type="component" value="Unassembled WGS sequence"/>
</dbReference>
<sequence length="202" mass="23123">MLLPDTQLTHIQIQYLPPNAITHLRPCDAGIIHSFKAKAHYRKLFIDNRIDAYDALGNATTSLFPFTIKDAINITALAWNNVTEKTIKNCWKSTDILPYFSSDENSTTTTQNDIITINQYGTITTLNKIENEIQLARQEFSIKQRKELEKIQEKINRLSFTNPMSADEFADNEMVQRVVKEIFPSIASIGSLKSRRNCENQI</sequence>
<dbReference type="STRING" id="1348612.A0A397IE46"/>
<proteinExistence type="predicted"/>
<gene>
    <name evidence="2" type="ORF">Glove_232g199</name>
</gene>
<dbReference type="InterPro" id="IPR004875">
    <property type="entry name" value="DDE_SF_endonuclease_dom"/>
</dbReference>
<dbReference type="AlphaFoldDB" id="A0A397IE46"/>
<evidence type="ECO:0000259" key="1">
    <source>
        <dbReference type="Pfam" id="PF03184"/>
    </source>
</evidence>